<dbReference type="GO" id="GO:0071944">
    <property type="term" value="C:cell periphery"/>
    <property type="evidence" value="ECO:0007669"/>
    <property type="project" value="UniProtKB-ARBA"/>
</dbReference>
<feature type="region of interest" description="Disordered" evidence="4">
    <location>
        <begin position="784"/>
        <end position="823"/>
    </location>
</feature>
<feature type="compositionally biased region" description="Basic and acidic residues" evidence="4">
    <location>
        <begin position="784"/>
        <end position="798"/>
    </location>
</feature>
<evidence type="ECO:0000256" key="3">
    <source>
        <dbReference type="ARBA" id="ARBA00022490"/>
    </source>
</evidence>
<dbReference type="InterPro" id="IPR036723">
    <property type="entry name" value="Alpha-catenin/vinculin-like_sf"/>
</dbReference>
<dbReference type="Proteomes" id="UP000192578">
    <property type="component" value="Unassembled WGS sequence"/>
</dbReference>
<protein>
    <submittedName>
        <fullName evidence="5">Alpha-catulin</fullName>
    </submittedName>
</protein>
<sequence length="823" mass="91926">MYLDIQPEMDYMAQSGSTSASAAATHNMAMVHSSSISGLSNLEIRTRSVEQTLIPLVSQISALISHRERLVRNERISLALSRVGQDVCDAVKKFVYIGENIAEENVEIQQDMLDACREAREAGVLLAQIVSLKYDTSAVVAIHHANNVIEERKLLRAARGLLSSVTKVLLLADKVIVLQILRAKDAVRQTLRSLVHVNNFSDFVKLFSRYGSTMVDLARLSGERLQDLKDDKRKAQLASARQVLEKSTMMLLTSSKASLRHPESQEARLNRDLVYARVNEALNLLSYAITDGETYMADPEMRNPAAGFQTSYVPSVEKHTAISVVLQRIEDTLEMIKMNLITSEAYEILKRDFQYFEDALTDFIDSSEFPHEQRERILQFSQLLKDQVQSYPVLGLDNSPFASTNIDSSLSKSQQIVKNMKKELTSIAVQIATELLKNYNEAEATTRIGEAALSGDRELLEMEGKTFAAGAARLIEVSRMLKHISITPAMLIQADRLETSLSSLSRQCIFAAQTLVHRVGSRTAKENLDVFLDAWRGLIRDLLAVTTQCGSLCKEPKAVRMGYMSLPRPGKHGSTAKPIRTVPTDFGTHEQARLVRNGLEMQMISSEMDSETEKWDEASNDIVKRAKNMSSMAYTMYLFTKGDGSLKTTQDLFTQAEFFTEEANRLCRAIRDFANQVPQGLQKVELVTTLDKIPSLIQHLTATIKNPTVGKTATFNKVETVIQQTKDLMNAIAKLVTTCFICATKYDLDYRHLNGYSSTTSPMKWRLPAQQAALTNHIHRLPEDSDSVHSFKSTRSETHNASGSLSTRNHGHSVSNSMSRLAK</sequence>
<dbReference type="GO" id="GO:0007266">
    <property type="term" value="P:Rho protein signal transduction"/>
    <property type="evidence" value="ECO:0007669"/>
    <property type="project" value="InterPro"/>
</dbReference>
<evidence type="ECO:0000313" key="6">
    <source>
        <dbReference type="Proteomes" id="UP000192578"/>
    </source>
</evidence>
<name>A0A1W0XFD9_HYPEX</name>
<keyword evidence="3" id="KW-0963">Cytoplasm</keyword>
<dbReference type="GO" id="GO:0007155">
    <property type="term" value="P:cell adhesion"/>
    <property type="evidence" value="ECO:0007669"/>
    <property type="project" value="InterPro"/>
</dbReference>
<dbReference type="PRINTS" id="PR00805">
    <property type="entry name" value="ALPHACATENIN"/>
</dbReference>
<gene>
    <name evidence="5" type="ORF">BV898_00314</name>
</gene>
<organism evidence="5 6">
    <name type="scientific">Hypsibius exemplaris</name>
    <name type="common">Freshwater tardigrade</name>
    <dbReference type="NCBI Taxonomy" id="2072580"/>
    <lineage>
        <taxon>Eukaryota</taxon>
        <taxon>Metazoa</taxon>
        <taxon>Ecdysozoa</taxon>
        <taxon>Tardigrada</taxon>
        <taxon>Eutardigrada</taxon>
        <taxon>Parachela</taxon>
        <taxon>Hypsibioidea</taxon>
        <taxon>Hypsibiidae</taxon>
        <taxon>Hypsibius</taxon>
    </lineage>
</organism>
<dbReference type="InterPro" id="IPR001033">
    <property type="entry name" value="Alpha_catenin"/>
</dbReference>
<dbReference type="PANTHER" id="PTHR46342:SF1">
    <property type="entry name" value="ALPHA-CATULIN"/>
    <property type="match status" value="1"/>
</dbReference>
<reference evidence="6" key="1">
    <citation type="submission" date="2017-01" db="EMBL/GenBank/DDBJ databases">
        <title>Comparative genomics of anhydrobiosis in the tardigrade Hypsibius dujardini.</title>
        <authorList>
            <person name="Yoshida Y."/>
            <person name="Koutsovoulos G."/>
            <person name="Laetsch D."/>
            <person name="Stevens L."/>
            <person name="Kumar S."/>
            <person name="Horikawa D."/>
            <person name="Ishino K."/>
            <person name="Komine S."/>
            <person name="Tomita M."/>
            <person name="Blaxter M."/>
            <person name="Arakawa K."/>
        </authorList>
    </citation>
    <scope>NUCLEOTIDE SEQUENCE [LARGE SCALE GENOMIC DNA]</scope>
    <source>
        <strain evidence="6">Z151</strain>
    </source>
</reference>
<dbReference type="Pfam" id="PF01044">
    <property type="entry name" value="Vinculin"/>
    <property type="match status" value="2"/>
</dbReference>
<dbReference type="AlphaFoldDB" id="A0A1W0XFD9"/>
<dbReference type="GO" id="GO:0045296">
    <property type="term" value="F:cadherin binding"/>
    <property type="evidence" value="ECO:0007669"/>
    <property type="project" value="InterPro"/>
</dbReference>
<accession>A0A1W0XFD9</accession>
<feature type="compositionally biased region" description="Polar residues" evidence="4">
    <location>
        <begin position="799"/>
        <end position="823"/>
    </location>
</feature>
<comment type="caution">
    <text evidence="5">The sequence shown here is derived from an EMBL/GenBank/DDBJ whole genome shotgun (WGS) entry which is preliminary data.</text>
</comment>
<comment type="subcellular location">
    <subcellularLocation>
        <location evidence="1">Cytoplasm</location>
    </subcellularLocation>
</comment>
<dbReference type="PANTHER" id="PTHR46342">
    <property type="entry name" value="ALPHA-CATULIN"/>
    <property type="match status" value="1"/>
</dbReference>
<dbReference type="SUPFAM" id="SSF47220">
    <property type="entry name" value="alpha-catenin/vinculin-like"/>
    <property type="match status" value="3"/>
</dbReference>
<evidence type="ECO:0000313" key="5">
    <source>
        <dbReference type="EMBL" id="OQV26194.1"/>
    </source>
</evidence>
<evidence type="ECO:0000256" key="4">
    <source>
        <dbReference type="SAM" id="MobiDB-lite"/>
    </source>
</evidence>
<comment type="similarity">
    <text evidence="2">Belongs to the vinculin/alpha-catenin family.</text>
</comment>
<dbReference type="InterPro" id="IPR030045">
    <property type="entry name" value="CTNNAL1"/>
</dbReference>
<dbReference type="EMBL" id="MTYJ01000001">
    <property type="protein sequence ID" value="OQV26194.1"/>
    <property type="molecule type" value="Genomic_DNA"/>
</dbReference>
<evidence type="ECO:0000256" key="2">
    <source>
        <dbReference type="ARBA" id="ARBA00008376"/>
    </source>
</evidence>
<proteinExistence type="inferred from homology"/>
<dbReference type="GO" id="GO:0051015">
    <property type="term" value="F:actin filament binding"/>
    <property type="evidence" value="ECO:0007669"/>
    <property type="project" value="InterPro"/>
</dbReference>
<evidence type="ECO:0000256" key="1">
    <source>
        <dbReference type="ARBA" id="ARBA00004496"/>
    </source>
</evidence>
<dbReference type="InterPro" id="IPR006077">
    <property type="entry name" value="Vinculin/catenin"/>
</dbReference>
<dbReference type="Gene3D" id="1.20.120.230">
    <property type="entry name" value="Alpha-catenin/vinculin-like"/>
    <property type="match status" value="4"/>
</dbReference>
<keyword evidence="6" id="KW-1185">Reference proteome</keyword>
<dbReference type="OrthoDB" id="6376697at2759"/>
<dbReference type="GO" id="GO:0005737">
    <property type="term" value="C:cytoplasm"/>
    <property type="evidence" value="ECO:0007669"/>
    <property type="project" value="UniProtKB-SubCell"/>
</dbReference>